<organism evidence="2">
    <name type="scientific">Oceaniferula spumae</name>
    <dbReference type="NCBI Taxonomy" id="2979115"/>
    <lineage>
        <taxon>Bacteria</taxon>
        <taxon>Pseudomonadati</taxon>
        <taxon>Verrucomicrobiota</taxon>
        <taxon>Verrucomicrobiia</taxon>
        <taxon>Verrucomicrobiales</taxon>
        <taxon>Verrucomicrobiaceae</taxon>
        <taxon>Oceaniferula</taxon>
    </lineage>
</organism>
<evidence type="ECO:0000313" key="2">
    <source>
        <dbReference type="EMBL" id="BDS08775.1"/>
    </source>
</evidence>
<reference evidence="2" key="1">
    <citation type="submission" date="2024-07" db="EMBL/GenBank/DDBJ databases">
        <title>Complete genome sequence of Verrucomicrobiaceae bacterium NT6N.</title>
        <authorList>
            <person name="Huang C."/>
            <person name="Takami H."/>
            <person name="Hamasaki K."/>
        </authorList>
    </citation>
    <scope>NUCLEOTIDE SEQUENCE</scope>
    <source>
        <strain evidence="2">NT6N</strain>
    </source>
</reference>
<dbReference type="InterPro" id="IPR002938">
    <property type="entry name" value="FAD-bd"/>
</dbReference>
<dbReference type="Gene3D" id="3.50.50.60">
    <property type="entry name" value="FAD/NAD(P)-binding domain"/>
    <property type="match status" value="1"/>
</dbReference>
<gene>
    <name evidence="2" type="ORF">NT6N_38150</name>
</gene>
<dbReference type="GO" id="GO:0071949">
    <property type="term" value="F:FAD binding"/>
    <property type="evidence" value="ECO:0007669"/>
    <property type="project" value="InterPro"/>
</dbReference>
<protein>
    <recommendedName>
        <fullName evidence="1">FAD-binding domain-containing protein</fullName>
    </recommendedName>
</protein>
<dbReference type="KEGG" id="osu:NT6N_38150"/>
<evidence type="ECO:0000259" key="1">
    <source>
        <dbReference type="Pfam" id="PF01494"/>
    </source>
</evidence>
<dbReference type="AlphaFoldDB" id="A0AAT9FRX7"/>
<name>A0AAT9FRX7_9BACT</name>
<proteinExistence type="predicted"/>
<dbReference type="InterPro" id="IPR036188">
    <property type="entry name" value="FAD/NAD-bd_sf"/>
</dbReference>
<dbReference type="EMBL" id="AP026866">
    <property type="protein sequence ID" value="BDS08775.1"/>
    <property type="molecule type" value="Genomic_DNA"/>
</dbReference>
<feature type="domain" description="FAD-binding" evidence="1">
    <location>
        <begin position="15"/>
        <end position="48"/>
    </location>
</feature>
<sequence>MSQQAAQLSKPMHTLQVQIVGTGPSGLVLALWLVKAGVACGPLNKGTTRTTIY</sequence>
<accession>A0AAT9FRX7</accession>
<dbReference type="Pfam" id="PF01494">
    <property type="entry name" value="FAD_binding_3"/>
    <property type="match status" value="1"/>
</dbReference>